<gene>
    <name evidence="8" type="ORF">MKS91_04275</name>
</gene>
<evidence type="ECO:0000256" key="4">
    <source>
        <dbReference type="ARBA" id="ARBA00035167"/>
    </source>
</evidence>
<reference evidence="8 9" key="1">
    <citation type="journal article" date="2022" name="Nat. Microbiol.">
        <title>The microbiome of a bacterivorous marine choanoflagellate contains a resource-demanding obligate bacterial associate.</title>
        <authorList>
            <person name="Needham D.M."/>
            <person name="Poirier C."/>
            <person name="Bachy C."/>
            <person name="George E.E."/>
            <person name="Wilken S."/>
            <person name="Yung C.C.M."/>
            <person name="Limardo A.J."/>
            <person name="Morando M."/>
            <person name="Sudek L."/>
            <person name="Malmstrom R.R."/>
            <person name="Keeling P.J."/>
            <person name="Santoro A.E."/>
            <person name="Worden A.Z."/>
        </authorList>
    </citation>
    <scope>NUCLEOTIDE SEQUENCE [LARGE SCALE GENOMIC DNA]</scope>
    <source>
        <strain evidence="8 9">Comchoano-2</strain>
    </source>
</reference>
<sequence length="103" mass="11969">MATKSKIARSTKLSKLLSHKENQEKRADLRRVVKCLKSTPDEKLHAMFTLAGRKVDESPSRNTRRCWKCGRPKGVYRKLGLCRCCIFDAMRRGWLVGFRKASW</sequence>
<dbReference type="Proteomes" id="UP001320768">
    <property type="component" value="Unassembled WGS sequence"/>
</dbReference>
<keyword evidence="2 8" id="KW-0689">Ribosomal protein</keyword>
<comment type="function">
    <text evidence="1">Binds 16S rRNA, required for the assembly of 30S particles and may also be responsible for determining the conformation of the 16S rRNA at the A site.</text>
</comment>
<evidence type="ECO:0000313" key="8">
    <source>
        <dbReference type="EMBL" id="MCP8352499.1"/>
    </source>
</evidence>
<keyword evidence="3" id="KW-0687">Ribonucleoprotein</keyword>
<evidence type="ECO:0000256" key="1">
    <source>
        <dbReference type="ARBA" id="ARBA00003686"/>
    </source>
</evidence>
<dbReference type="RefSeq" id="WP_258569604.1">
    <property type="nucleotide sequence ID" value="NZ_JAKUDN010000002.1"/>
</dbReference>
<keyword evidence="9" id="KW-1185">Reference proteome</keyword>
<evidence type="ECO:0000256" key="7">
    <source>
        <dbReference type="SAM" id="MobiDB-lite"/>
    </source>
</evidence>
<evidence type="ECO:0000256" key="6">
    <source>
        <dbReference type="ARBA" id="ARBA00047110"/>
    </source>
</evidence>
<evidence type="ECO:0000256" key="2">
    <source>
        <dbReference type="ARBA" id="ARBA00022980"/>
    </source>
</evidence>
<evidence type="ECO:0000256" key="3">
    <source>
        <dbReference type="ARBA" id="ARBA00023274"/>
    </source>
</evidence>
<dbReference type="SUPFAM" id="SSF57716">
    <property type="entry name" value="Glucocorticoid receptor-like (DNA-binding domain)"/>
    <property type="match status" value="1"/>
</dbReference>
<proteinExistence type="predicted"/>
<dbReference type="Pfam" id="PF00253">
    <property type="entry name" value="Ribosomal_S14"/>
    <property type="match status" value="1"/>
</dbReference>
<feature type="region of interest" description="Disordered" evidence="7">
    <location>
        <begin position="1"/>
        <end position="25"/>
    </location>
</feature>
<evidence type="ECO:0000256" key="5">
    <source>
        <dbReference type="ARBA" id="ARBA00035312"/>
    </source>
</evidence>
<evidence type="ECO:0000313" key="9">
    <source>
        <dbReference type="Proteomes" id="UP001320768"/>
    </source>
</evidence>
<dbReference type="InterPro" id="IPR001209">
    <property type="entry name" value="Ribosomal_uS14"/>
</dbReference>
<comment type="caution">
    <text evidence="8">The sequence shown here is derived from an EMBL/GenBank/DDBJ whole genome shotgun (WGS) entry which is preliminary data.</text>
</comment>
<dbReference type="PANTHER" id="PTHR19836:SF19">
    <property type="entry name" value="SMALL RIBOSOMAL SUBUNIT PROTEIN US14M"/>
    <property type="match status" value="1"/>
</dbReference>
<accession>A0ABT1L5N9</accession>
<comment type="subunit">
    <text evidence="6">Part of the 30S ribosomal subunit. Contacts proteins S3 and S10.</text>
</comment>
<protein>
    <recommendedName>
        <fullName evidence="4">Small ribosomal subunit protein uS14</fullName>
    </recommendedName>
    <alternativeName>
        <fullName evidence="5">30S ribosomal protein S14</fullName>
    </alternativeName>
</protein>
<dbReference type="EMBL" id="JAKUDN010000002">
    <property type="protein sequence ID" value="MCP8352499.1"/>
    <property type="molecule type" value="Genomic_DNA"/>
</dbReference>
<dbReference type="GO" id="GO:0005840">
    <property type="term" value="C:ribosome"/>
    <property type="evidence" value="ECO:0007669"/>
    <property type="project" value="UniProtKB-KW"/>
</dbReference>
<organism evidence="8 9">
    <name type="scientific">Candidatus Synchoanobacter obligatus</name>
    <dbReference type="NCBI Taxonomy" id="2919597"/>
    <lineage>
        <taxon>Bacteria</taxon>
        <taxon>Pseudomonadati</taxon>
        <taxon>Pseudomonadota</taxon>
        <taxon>Gammaproteobacteria</taxon>
        <taxon>Candidatus Comchoanobacterales</taxon>
        <taxon>Candidatus Comchoanobacteraceae</taxon>
        <taxon>Candidatus Synchoanobacter</taxon>
    </lineage>
</organism>
<name>A0ABT1L5N9_9GAMM</name>
<dbReference type="Gene3D" id="1.10.287.1480">
    <property type="match status" value="1"/>
</dbReference>
<dbReference type="PANTHER" id="PTHR19836">
    <property type="entry name" value="30S RIBOSOMAL PROTEIN S14"/>
    <property type="match status" value="1"/>
</dbReference>